<dbReference type="AlphaFoldDB" id="A0A501XAR2"/>
<reference evidence="3 4" key="1">
    <citation type="submission" date="2019-06" db="EMBL/GenBank/DDBJ databases">
        <title>Mycoplasma falconis type strain whole genome sequence.</title>
        <authorList>
            <person name="Spergser J."/>
        </authorList>
    </citation>
    <scope>NUCLEOTIDE SEQUENCE [LARGE SCALE GENOMIC DNA]</scope>
    <source>
        <strain evidence="3 4">ATCC 51372</strain>
    </source>
</reference>
<comment type="caution">
    <text evidence="3">The sequence shown here is derived from an EMBL/GenBank/DDBJ whole genome shotgun (WGS) entry which is preliminary data.</text>
</comment>
<sequence>METLEERNEIIALYEKYGDLLAQSQKQALHLHLIEDLSYSEIGEELAMTRSGAYDAVKKAKLKLKDISKKINNN</sequence>
<evidence type="ECO:0000256" key="1">
    <source>
        <dbReference type="ARBA" id="ARBA00008720"/>
    </source>
</evidence>
<dbReference type="Pfam" id="PF04297">
    <property type="entry name" value="UPF0122"/>
    <property type="match status" value="1"/>
</dbReference>
<evidence type="ECO:0000313" key="3">
    <source>
        <dbReference type="EMBL" id="TPE57728.1"/>
    </source>
</evidence>
<evidence type="ECO:0008006" key="5">
    <source>
        <dbReference type="Google" id="ProtNLM"/>
    </source>
</evidence>
<dbReference type="PANTHER" id="PTHR40083">
    <property type="entry name" value="UPF0122 PROTEIN CBO2450/CLC_2298"/>
    <property type="match status" value="1"/>
</dbReference>
<gene>
    <name evidence="3" type="ORF">FJO69_00830</name>
</gene>
<dbReference type="OrthoDB" id="404035at2"/>
<accession>A0A501XAR2</accession>
<evidence type="ECO:0000256" key="2">
    <source>
        <dbReference type="ARBA" id="ARBA00024764"/>
    </source>
</evidence>
<keyword evidence="4" id="KW-1185">Reference proteome</keyword>
<evidence type="ECO:0000313" key="4">
    <source>
        <dbReference type="Proteomes" id="UP000319776"/>
    </source>
</evidence>
<protein>
    <recommendedName>
        <fullName evidence="5">Sigma-70 family RNA polymerase sigma factor</fullName>
    </recommendedName>
</protein>
<dbReference type="InterPro" id="IPR007394">
    <property type="entry name" value="UPF0122"/>
</dbReference>
<comment type="function">
    <text evidence="2">Might take part in the signal recognition particle (SRP) pathway. This is inferred from the conservation of its genetic proximity to ftsY/ffh. May be a regulatory protein.</text>
</comment>
<comment type="similarity">
    <text evidence="1">Belongs to the UPF0122 family.</text>
</comment>
<dbReference type="InterPro" id="IPR013324">
    <property type="entry name" value="RNA_pol_sigma_r3/r4-like"/>
</dbReference>
<dbReference type="PANTHER" id="PTHR40083:SF1">
    <property type="entry name" value="UPF0122 PROTEIN YLXM"/>
    <property type="match status" value="1"/>
</dbReference>
<dbReference type="Gene3D" id="1.10.10.10">
    <property type="entry name" value="Winged helix-like DNA-binding domain superfamily/Winged helix DNA-binding domain"/>
    <property type="match status" value="1"/>
</dbReference>
<dbReference type="Proteomes" id="UP000319776">
    <property type="component" value="Unassembled WGS sequence"/>
</dbReference>
<dbReference type="InterPro" id="IPR036388">
    <property type="entry name" value="WH-like_DNA-bd_sf"/>
</dbReference>
<name>A0A501XAR2_9BACT</name>
<proteinExistence type="inferred from homology"/>
<organism evidence="3 4">
    <name type="scientific">[Mycoplasma] falconis</name>
    <dbReference type="NCBI Taxonomy" id="92403"/>
    <lineage>
        <taxon>Bacteria</taxon>
        <taxon>Bacillati</taxon>
        <taxon>Mycoplasmatota</taxon>
        <taxon>Mycoplasmoidales</taxon>
        <taxon>Metamycoplasmataceae</taxon>
        <taxon>Metamycoplasma</taxon>
    </lineage>
</organism>
<dbReference type="SUPFAM" id="SSF88659">
    <property type="entry name" value="Sigma3 and sigma4 domains of RNA polymerase sigma factors"/>
    <property type="match status" value="1"/>
</dbReference>
<dbReference type="EMBL" id="VFSS01000002">
    <property type="protein sequence ID" value="TPE57728.1"/>
    <property type="molecule type" value="Genomic_DNA"/>
</dbReference>
<dbReference type="RefSeq" id="WP_140781113.1">
    <property type="nucleotide sequence ID" value="NZ_VFSS01000002.1"/>
</dbReference>